<dbReference type="AlphaFoldDB" id="A0A803QGP5"/>
<organism evidence="1 2">
    <name type="scientific">Cannabis sativa</name>
    <name type="common">Hemp</name>
    <name type="synonym">Marijuana</name>
    <dbReference type="NCBI Taxonomy" id="3483"/>
    <lineage>
        <taxon>Eukaryota</taxon>
        <taxon>Viridiplantae</taxon>
        <taxon>Streptophyta</taxon>
        <taxon>Embryophyta</taxon>
        <taxon>Tracheophyta</taxon>
        <taxon>Spermatophyta</taxon>
        <taxon>Magnoliopsida</taxon>
        <taxon>eudicotyledons</taxon>
        <taxon>Gunneridae</taxon>
        <taxon>Pentapetalae</taxon>
        <taxon>rosids</taxon>
        <taxon>fabids</taxon>
        <taxon>Rosales</taxon>
        <taxon>Cannabaceae</taxon>
        <taxon>Cannabis</taxon>
    </lineage>
</organism>
<proteinExistence type="predicted"/>
<accession>A0A803QGP5</accession>
<dbReference type="EMBL" id="UZAU01000734">
    <property type="status" value="NOT_ANNOTATED_CDS"/>
    <property type="molecule type" value="Genomic_DNA"/>
</dbReference>
<sequence length="151" mass="17028">MSYPVDEGQILAKKISTSRALQELKQFGELDLYKLQKLKGDIGVQPTSEQNERTIPGLINLPIHGDRLTWDNNRSGEGHVKFSLDKGSQYGKFDVNIEELECRLNHQKKLSAGSRDLDVESEARRDLNEALERKEIFLETTSSGLLAQIMG</sequence>
<keyword evidence="2" id="KW-1185">Reference proteome</keyword>
<evidence type="ECO:0000313" key="1">
    <source>
        <dbReference type="EnsemblPlants" id="cds.evm.model.09.576"/>
    </source>
</evidence>
<name>A0A803QGP5_CANSA</name>
<dbReference type="Proteomes" id="UP000596661">
    <property type="component" value="Chromosome 9"/>
</dbReference>
<evidence type="ECO:0000313" key="2">
    <source>
        <dbReference type="Proteomes" id="UP000596661"/>
    </source>
</evidence>
<dbReference type="EnsemblPlants" id="evm.model.09.576">
    <property type="protein sequence ID" value="cds.evm.model.09.576"/>
    <property type="gene ID" value="evm.TU.09.576"/>
</dbReference>
<reference evidence="1" key="2">
    <citation type="submission" date="2021-03" db="UniProtKB">
        <authorList>
            <consortium name="EnsemblPlants"/>
        </authorList>
    </citation>
    <scope>IDENTIFICATION</scope>
</reference>
<protein>
    <submittedName>
        <fullName evidence="1">Uncharacterized protein</fullName>
    </submittedName>
</protein>
<dbReference type="Gramene" id="evm.model.09.576">
    <property type="protein sequence ID" value="cds.evm.model.09.576"/>
    <property type="gene ID" value="evm.TU.09.576"/>
</dbReference>
<reference evidence="1" key="1">
    <citation type="submission" date="2018-11" db="EMBL/GenBank/DDBJ databases">
        <authorList>
            <person name="Grassa J C."/>
        </authorList>
    </citation>
    <scope>NUCLEOTIDE SEQUENCE [LARGE SCALE GENOMIC DNA]</scope>
</reference>